<dbReference type="InterPro" id="IPR000866">
    <property type="entry name" value="AhpC/TSA"/>
</dbReference>
<dbReference type="SUPFAM" id="SSF52833">
    <property type="entry name" value="Thioredoxin-like"/>
    <property type="match status" value="1"/>
</dbReference>
<comment type="caution">
    <text evidence="3">The sequence shown here is derived from an EMBL/GenBank/DDBJ whole genome shotgun (WGS) entry which is preliminary data.</text>
</comment>
<reference evidence="3 4" key="1">
    <citation type="submission" date="2017-10" db="EMBL/GenBank/DDBJ databases">
        <title>Bacillus sp. nov., a halophilic bacterium isolated from a Keqin Lake.</title>
        <authorList>
            <person name="Wang H."/>
        </authorList>
    </citation>
    <scope>NUCLEOTIDE SEQUENCE [LARGE SCALE GENOMIC DNA]</scope>
    <source>
        <strain evidence="3 4">KQ-12</strain>
    </source>
</reference>
<dbReference type="Pfam" id="PF00578">
    <property type="entry name" value="AhpC-TSA"/>
    <property type="match status" value="1"/>
</dbReference>
<dbReference type="Gene3D" id="3.40.30.10">
    <property type="entry name" value="Glutaredoxin"/>
    <property type="match status" value="1"/>
</dbReference>
<dbReference type="InterPro" id="IPR036249">
    <property type="entry name" value="Thioredoxin-like_sf"/>
</dbReference>
<evidence type="ECO:0000259" key="2">
    <source>
        <dbReference type="Pfam" id="PF00578"/>
    </source>
</evidence>
<protein>
    <recommendedName>
        <fullName evidence="2">Alkyl hydroperoxide reductase subunit C/ Thiol specific antioxidant domain-containing protein</fullName>
    </recommendedName>
</protein>
<evidence type="ECO:0000313" key="3">
    <source>
        <dbReference type="EMBL" id="PYZ93872.1"/>
    </source>
</evidence>
<sequence length="103" mass="11609">MSQLVELNSYVEEIEQMGYTVYGVSPSDSQSHGMLQQIQGFDFELLSDMELHFATELGFYDEEEGYIFRGYTAVNPDSGAMITETDYLVGENSDEVIANLEDL</sequence>
<feature type="domain" description="Alkyl hydroperoxide reductase subunit C/ Thiol specific antioxidant" evidence="2">
    <location>
        <begin position="3"/>
        <end position="77"/>
    </location>
</feature>
<name>A0A323TF34_9BACI</name>
<dbReference type="Proteomes" id="UP000248214">
    <property type="component" value="Unassembled WGS sequence"/>
</dbReference>
<dbReference type="EMBL" id="PDOD01000002">
    <property type="protein sequence ID" value="PYZ93872.1"/>
    <property type="molecule type" value="Genomic_DNA"/>
</dbReference>
<accession>A0A323TF34</accession>
<dbReference type="OrthoDB" id="2969413at2"/>
<dbReference type="RefSeq" id="WP_110609903.1">
    <property type="nucleotide sequence ID" value="NZ_PDOD01000002.1"/>
</dbReference>
<keyword evidence="1" id="KW-1015">Disulfide bond</keyword>
<dbReference type="AlphaFoldDB" id="A0A323TF34"/>
<proteinExistence type="predicted"/>
<organism evidence="3 4">
    <name type="scientific">Salipaludibacillus keqinensis</name>
    <dbReference type="NCBI Taxonomy" id="2045207"/>
    <lineage>
        <taxon>Bacteria</taxon>
        <taxon>Bacillati</taxon>
        <taxon>Bacillota</taxon>
        <taxon>Bacilli</taxon>
        <taxon>Bacillales</taxon>
        <taxon>Bacillaceae</taxon>
    </lineage>
</organism>
<gene>
    <name evidence="3" type="ORF">CR194_12095</name>
</gene>
<evidence type="ECO:0000313" key="4">
    <source>
        <dbReference type="Proteomes" id="UP000248214"/>
    </source>
</evidence>
<dbReference type="GO" id="GO:0016209">
    <property type="term" value="F:antioxidant activity"/>
    <property type="evidence" value="ECO:0007669"/>
    <property type="project" value="InterPro"/>
</dbReference>
<evidence type="ECO:0000256" key="1">
    <source>
        <dbReference type="ARBA" id="ARBA00023157"/>
    </source>
</evidence>
<dbReference type="GO" id="GO:0016491">
    <property type="term" value="F:oxidoreductase activity"/>
    <property type="evidence" value="ECO:0007669"/>
    <property type="project" value="InterPro"/>
</dbReference>
<keyword evidence="4" id="KW-1185">Reference proteome</keyword>